<reference evidence="1 2" key="1">
    <citation type="journal article" date="2018" name="J. Invertebr. Pathol.">
        <title>New genotyping method for the causative agent of crayfish plague (Aphanomyces astaci) based on whole genome data.</title>
        <authorList>
            <person name="Minardi D."/>
            <person name="Studholme D.J."/>
            <person name="van der Giezen M."/>
            <person name="Pretto T."/>
            <person name="Oidtmann B."/>
        </authorList>
    </citation>
    <scope>NUCLEOTIDE SEQUENCE [LARGE SCALE GENOMIC DNA]</scope>
    <source>
        <strain evidence="1 2">KB13</strain>
    </source>
</reference>
<sequence>MNEPLEDTMTAAGGSTLGDGSGGYVGTSILGDVNATCACRKLGQGHVKPKGLRKKFFRNRKDDNQLALAVNLLNQTGGDMDFVGYPSTTSSNATGTRTLTMHMA</sequence>
<evidence type="ECO:0000313" key="1">
    <source>
        <dbReference type="EMBL" id="RLO12177.1"/>
    </source>
</evidence>
<proteinExistence type="predicted"/>
<accession>A0A9X8HFB1</accession>
<protein>
    <submittedName>
        <fullName evidence="1">Uncharacterized protein</fullName>
    </submittedName>
</protein>
<organism evidence="1 2">
    <name type="scientific">Aphanomyces astaci</name>
    <name type="common">Crayfish plague agent</name>
    <dbReference type="NCBI Taxonomy" id="112090"/>
    <lineage>
        <taxon>Eukaryota</taxon>
        <taxon>Sar</taxon>
        <taxon>Stramenopiles</taxon>
        <taxon>Oomycota</taxon>
        <taxon>Saprolegniomycetes</taxon>
        <taxon>Saprolegniales</taxon>
        <taxon>Verrucalvaceae</taxon>
        <taxon>Aphanomyces</taxon>
    </lineage>
</organism>
<dbReference type="Proteomes" id="UP000275652">
    <property type="component" value="Unassembled WGS sequence"/>
</dbReference>
<dbReference type="EMBL" id="QUTI01014238">
    <property type="protein sequence ID" value="RLO12177.1"/>
    <property type="molecule type" value="Genomic_DNA"/>
</dbReference>
<dbReference type="AlphaFoldDB" id="A0A9X8HFB1"/>
<comment type="caution">
    <text evidence="1">The sequence shown here is derived from an EMBL/GenBank/DDBJ whole genome shotgun (WGS) entry which is preliminary data.</text>
</comment>
<name>A0A9X8HFB1_APHAT</name>
<evidence type="ECO:0000313" key="2">
    <source>
        <dbReference type="Proteomes" id="UP000275652"/>
    </source>
</evidence>
<gene>
    <name evidence="1" type="ORF">DYB28_011743</name>
</gene>